<evidence type="ECO:0000313" key="1">
    <source>
        <dbReference type="EMBL" id="KAJ8887315.1"/>
    </source>
</evidence>
<evidence type="ECO:0000313" key="2">
    <source>
        <dbReference type="Proteomes" id="UP001159363"/>
    </source>
</evidence>
<organism evidence="1 2">
    <name type="scientific">Dryococelus australis</name>
    <dbReference type="NCBI Taxonomy" id="614101"/>
    <lineage>
        <taxon>Eukaryota</taxon>
        <taxon>Metazoa</taxon>
        <taxon>Ecdysozoa</taxon>
        <taxon>Arthropoda</taxon>
        <taxon>Hexapoda</taxon>
        <taxon>Insecta</taxon>
        <taxon>Pterygota</taxon>
        <taxon>Neoptera</taxon>
        <taxon>Polyneoptera</taxon>
        <taxon>Phasmatodea</taxon>
        <taxon>Verophasmatodea</taxon>
        <taxon>Anareolatae</taxon>
        <taxon>Phasmatidae</taxon>
        <taxon>Eurycanthinae</taxon>
        <taxon>Dryococelus</taxon>
    </lineage>
</organism>
<protein>
    <submittedName>
        <fullName evidence="1">Uncharacterized protein</fullName>
    </submittedName>
</protein>
<dbReference type="EMBL" id="JARBHB010000004">
    <property type="protein sequence ID" value="KAJ8887315.1"/>
    <property type="molecule type" value="Genomic_DNA"/>
</dbReference>
<dbReference type="Proteomes" id="UP001159363">
    <property type="component" value="Chromosome X"/>
</dbReference>
<reference evidence="1 2" key="1">
    <citation type="submission" date="2023-02" db="EMBL/GenBank/DDBJ databases">
        <title>LHISI_Scaffold_Assembly.</title>
        <authorList>
            <person name="Stuart O.P."/>
            <person name="Cleave R."/>
            <person name="Magrath M.J.L."/>
            <person name="Mikheyev A.S."/>
        </authorList>
    </citation>
    <scope>NUCLEOTIDE SEQUENCE [LARGE SCALE GENOMIC DNA]</scope>
    <source>
        <strain evidence="1">Daus_M_001</strain>
        <tissue evidence="1">Leg muscle</tissue>
    </source>
</reference>
<proteinExistence type="predicted"/>
<sequence length="672" mass="75049">MIGHKLPSDASTLLCTPRKTNARAINPGMYWHSGLENSVKNVLNDCVMIDSSIELVINVDGVPLSRSSGSTLWPILALVYPYKDVFLIGAYRGYEKPASSSNFIEDFVQEFNHLHQSGVIIGETFAKGYEKLKRAEFRSDLSSYQEEDKKSERIGLQKKLYRSSDDDTQAGEILPQFPKFRAAGNTDKSVKQAEPSKAKKADYFQKFISSGSQSSQSLLSTNSLKEKERDQSHTILEVNNQSVIVLRESHMHNSFAEDSFRPSTQELKTIGDKDLKNVVYRIMPNMLTNVVTIQYSWISGKGKLMFSTLNLTNAIFASMNVRSATAERLKHSPHTKAIRVRFPSWSIGLFHVGIVPGRCCWSAVFSHFSRFPHSSFQALPHIHFMSPLIGFQGFASSPNLFTHSMKDYISTTSMDVESTFFQWGSVLPGALEHFLTYGKGAFAAISSTSIPMVHGSVIQQRVHSFAVPMILFPDVLCQEVDPKIFYIGRSRECSISANTSSARCCECYNELGLMPYGLKPNRTWERQIPMDLQYLNVMLKAVDDTVVQRRSRNASHPPGGDYLATGQRQASFRTFTRAISSPPLVLSIISKWFPAKLRKPLGRPLHHLRAQQELVPSSGIDGGKFGTVVRVLKVHLADSGADHVDGIVTGDVLGRGFSHPMSFGDLQRFRVE</sequence>
<dbReference type="PANTHER" id="PTHR33053:SF9">
    <property type="entry name" value="AGAP000105-PA"/>
    <property type="match status" value="1"/>
</dbReference>
<dbReference type="PANTHER" id="PTHR33053">
    <property type="entry name" value="PROTEIN, PUTATIVE-RELATED"/>
    <property type="match status" value="1"/>
</dbReference>
<keyword evidence="2" id="KW-1185">Reference proteome</keyword>
<accession>A0ABQ9HSR3</accession>
<name>A0ABQ9HSR3_9NEOP</name>
<gene>
    <name evidence="1" type="ORF">PR048_013530</name>
</gene>
<comment type="caution">
    <text evidence="1">The sequence shown here is derived from an EMBL/GenBank/DDBJ whole genome shotgun (WGS) entry which is preliminary data.</text>
</comment>